<dbReference type="Proteomes" id="UP001336020">
    <property type="component" value="Unassembled WGS sequence"/>
</dbReference>
<dbReference type="Pfam" id="PF02954">
    <property type="entry name" value="HTH_8"/>
    <property type="match status" value="1"/>
</dbReference>
<dbReference type="PROSITE" id="PS50045">
    <property type="entry name" value="SIGMA54_INTERACT_4"/>
    <property type="match status" value="1"/>
</dbReference>
<evidence type="ECO:0000256" key="3">
    <source>
        <dbReference type="ARBA" id="ARBA00023015"/>
    </source>
</evidence>
<keyword evidence="3" id="KW-0805">Transcription regulation</keyword>
<evidence type="ECO:0000259" key="5">
    <source>
        <dbReference type="PROSITE" id="PS50045"/>
    </source>
</evidence>
<evidence type="ECO:0000313" key="7">
    <source>
        <dbReference type="Proteomes" id="UP001336020"/>
    </source>
</evidence>
<dbReference type="Gene3D" id="1.10.8.60">
    <property type="match status" value="1"/>
</dbReference>
<keyword evidence="4" id="KW-0804">Transcription</keyword>
<accession>A0ABU7LEY9</accession>
<sequence length="541" mass="58875">MDRPNAAYIEKLPADTVLARAARPVLAEMAAEIESEPVSLILTDATGTVLQRYTGDRELAVTLDCVDLAPGFRYAESEVGTNGIGTALEVGAPLLIRGDEHYNGLLRKFSCAGALVTHPVTGTLLGVVDLTTLERNTNTLLLSFAKLAASRIKDRILAETDELDRALLRDYHAACQRSSRPVIAVGDEVLMMNARTQQKFDSRDQAAIIDRTRDSRGRTEAFTTLADLPSGITARLSYQPTFVAGRLAGGIVRVREQVAKAHTLDVGRPLALHSIVGSSAQWRHTVRGVVDVCTRREWLVLDGEPGVGKTALLRAAHTHVRDGHDFAVLDAATLDAVELLEQVATALDVGSDVAVVHAHVLRNDDLSALSELLQTVRLDSPSDEPWVVLSMHVSHGVSDTHPILRLFPKTIIVPPLRHHLEDIPELVTHFLGIAAEGKVSMSTAASNQLMRMSWRGNIAHLRTVLDEIGRRRRSGVIEPQDLPPECHATTRRTLTQLEALERDAVVDALALHGGDKAAAARSLGMSRATIYRKIRDFGVVF</sequence>
<dbReference type="Gene3D" id="3.40.50.300">
    <property type="entry name" value="P-loop containing nucleotide triphosphate hydrolases"/>
    <property type="match status" value="1"/>
</dbReference>
<dbReference type="PANTHER" id="PTHR32071:SF122">
    <property type="entry name" value="SIGMA FACTOR"/>
    <property type="match status" value="1"/>
</dbReference>
<dbReference type="InterPro" id="IPR029016">
    <property type="entry name" value="GAF-like_dom_sf"/>
</dbReference>
<reference evidence="6 7" key="1">
    <citation type="submission" date="2023-07" db="EMBL/GenBank/DDBJ databases">
        <authorList>
            <person name="Girao M."/>
            <person name="Carvalho M.F."/>
        </authorList>
    </citation>
    <scope>NUCLEOTIDE SEQUENCE [LARGE SCALE GENOMIC DNA]</scope>
    <source>
        <strain evidence="6 7">YIM65754</strain>
    </source>
</reference>
<dbReference type="PANTHER" id="PTHR32071">
    <property type="entry name" value="TRANSCRIPTIONAL REGULATORY PROTEIN"/>
    <property type="match status" value="1"/>
</dbReference>
<evidence type="ECO:0000256" key="2">
    <source>
        <dbReference type="ARBA" id="ARBA00022840"/>
    </source>
</evidence>
<dbReference type="Pfam" id="PF25601">
    <property type="entry name" value="AAA_lid_14"/>
    <property type="match status" value="1"/>
</dbReference>
<dbReference type="SUPFAM" id="SSF52540">
    <property type="entry name" value="P-loop containing nucleoside triphosphate hydrolases"/>
    <property type="match status" value="1"/>
</dbReference>
<keyword evidence="2" id="KW-0067">ATP-binding</keyword>
<evidence type="ECO:0000256" key="4">
    <source>
        <dbReference type="ARBA" id="ARBA00023163"/>
    </source>
</evidence>
<dbReference type="Gene3D" id="3.30.450.40">
    <property type="match status" value="1"/>
</dbReference>
<dbReference type="PRINTS" id="PR01590">
    <property type="entry name" value="HTHFIS"/>
</dbReference>
<feature type="domain" description="Sigma-54 factor interaction" evidence="5">
    <location>
        <begin position="275"/>
        <end position="470"/>
    </location>
</feature>
<comment type="caution">
    <text evidence="6">The sequence shown here is derived from an EMBL/GenBank/DDBJ whole genome shotgun (WGS) entry which is preliminary data.</text>
</comment>
<gene>
    <name evidence="6" type="ORF">Q7514_21660</name>
</gene>
<dbReference type="InterPro" id="IPR009057">
    <property type="entry name" value="Homeodomain-like_sf"/>
</dbReference>
<dbReference type="InterPro" id="IPR027417">
    <property type="entry name" value="P-loop_NTPase"/>
</dbReference>
<keyword evidence="1" id="KW-0547">Nucleotide-binding</keyword>
<evidence type="ECO:0000256" key="1">
    <source>
        <dbReference type="ARBA" id="ARBA00022741"/>
    </source>
</evidence>
<dbReference type="InterPro" id="IPR058031">
    <property type="entry name" value="AAA_lid_NorR"/>
</dbReference>
<organism evidence="6 7">
    <name type="scientific">Rhodococcus artemisiae</name>
    <dbReference type="NCBI Taxonomy" id="714159"/>
    <lineage>
        <taxon>Bacteria</taxon>
        <taxon>Bacillati</taxon>
        <taxon>Actinomycetota</taxon>
        <taxon>Actinomycetes</taxon>
        <taxon>Mycobacteriales</taxon>
        <taxon>Nocardiaceae</taxon>
        <taxon>Rhodococcus</taxon>
    </lineage>
</organism>
<dbReference type="SUPFAM" id="SSF46689">
    <property type="entry name" value="Homeodomain-like"/>
    <property type="match status" value="1"/>
</dbReference>
<dbReference type="RefSeq" id="WP_330135455.1">
    <property type="nucleotide sequence ID" value="NZ_JAUTXY010000011.1"/>
</dbReference>
<dbReference type="Gene3D" id="1.10.10.60">
    <property type="entry name" value="Homeodomain-like"/>
    <property type="match status" value="1"/>
</dbReference>
<protein>
    <submittedName>
        <fullName evidence="6">Helix-turn-helix domain-containing protein</fullName>
    </submittedName>
</protein>
<proteinExistence type="predicted"/>
<dbReference type="InterPro" id="IPR002078">
    <property type="entry name" value="Sigma_54_int"/>
</dbReference>
<dbReference type="EMBL" id="JAUTXY010000011">
    <property type="protein sequence ID" value="MEE2060129.1"/>
    <property type="molecule type" value="Genomic_DNA"/>
</dbReference>
<evidence type="ECO:0000313" key="6">
    <source>
        <dbReference type="EMBL" id="MEE2060129.1"/>
    </source>
</evidence>
<dbReference type="InterPro" id="IPR002197">
    <property type="entry name" value="HTH_Fis"/>
</dbReference>
<name>A0ABU7LEY9_9NOCA</name>
<keyword evidence="7" id="KW-1185">Reference proteome</keyword>